<keyword evidence="1" id="KW-0378">Hydrolase</keyword>
<evidence type="ECO:0000313" key="1">
    <source>
        <dbReference type="EMBL" id="MCF2870382.1"/>
    </source>
</evidence>
<dbReference type="Pfam" id="PF05990">
    <property type="entry name" value="DUF900"/>
    <property type="match status" value="1"/>
</dbReference>
<dbReference type="PANTHER" id="PTHR36513:SF1">
    <property type="entry name" value="TRANSMEMBRANE PROTEIN"/>
    <property type="match status" value="1"/>
</dbReference>
<evidence type="ECO:0000313" key="2">
    <source>
        <dbReference type="Proteomes" id="UP001200557"/>
    </source>
</evidence>
<dbReference type="PANTHER" id="PTHR36513">
    <property type="entry name" value="ABC TRANSMEMBRANE TYPE-1 DOMAIN-CONTAINING PROTEIN"/>
    <property type="match status" value="1"/>
</dbReference>
<dbReference type="InterPro" id="IPR029058">
    <property type="entry name" value="AB_hydrolase_fold"/>
</dbReference>
<gene>
    <name evidence="1" type="ORF">L0664_04825</name>
</gene>
<reference evidence="1 2" key="1">
    <citation type="submission" date="2022-01" db="EMBL/GenBank/DDBJ databases">
        <title>Octadecabacter sp. nov., isolated from a marine alga.</title>
        <authorList>
            <person name="Jin M.S."/>
            <person name="Kim H.M."/>
            <person name="Han D.M."/>
            <person name="Jung J.J."/>
            <person name="Jeon C.O."/>
        </authorList>
    </citation>
    <scope>NUCLEOTIDE SEQUENCE [LARGE SCALE GENOMIC DNA]</scope>
    <source>
        <strain evidence="1 2">G9-8</strain>
    </source>
</reference>
<dbReference type="RefSeq" id="WP_235224484.1">
    <property type="nucleotide sequence ID" value="NZ_JAKGAQ010000001.1"/>
</dbReference>
<organism evidence="1 2">
    <name type="scientific">Octadecabacter dasysiphoniae</name>
    <dbReference type="NCBI Taxonomy" id="2909341"/>
    <lineage>
        <taxon>Bacteria</taxon>
        <taxon>Pseudomonadati</taxon>
        <taxon>Pseudomonadota</taxon>
        <taxon>Alphaproteobacteria</taxon>
        <taxon>Rhodobacterales</taxon>
        <taxon>Roseobacteraceae</taxon>
        <taxon>Octadecabacter</taxon>
    </lineage>
</organism>
<name>A0ABS9CUD6_9RHOB</name>
<sequence>MGVDLQSLDSQFDAIDYLTSGQTIPNQNGFPAATYDFGLRPSPATETVGTALQFDSTGQDWTIAVQDSLAENPTEFLQELSPQGVQAFVALSGQPQPQTRALLGANRITFEIDQPTNSYQVLVDGTLTTSIDLQDASLNSLLAQAAPENHLSILGQRFATSPEDSDLTLAAFENWTGDPTQQALIDFFTPQVSENNFQFASDFLMSDLRGSPFEDVDFSAQDVIASWQNTALTSERALFEGQLYLKDDQLEQAIFSLNRSLALNGQNIDALLPLSMASHLAPTAAGALDTTTVAAELTRQIAIENPAAVEFVIQNHDTNPVPVSAEVTLIAAAQAPLLSDDPDIAQTARSVEINTCVEQATRGNNLCAFFDIGFITNRVRLPASPKVPLNYGINIGPLQIGLLRNPVNIAVNLDLETQTSGNAVKCAATFGFFNITCPRQDSRILADETDPKDWDATLLDPLTDLAAGLDEGYAHFTDFQPDQDPNTPRSAVIFIHGFNTDFASAVDSVSRLMLTARYPSDPYLLSWPSKGRTFVRMPEWGPKRKQAIVAYEADRDTVTASCAEMHRGIQAVIDRYGAGQVDLVVHSMGNQLLWEMVMGCGDAGLSWATDAGEKPFRTIVTAAADLSLTQFQDSAVTYTRLANNVVVYASPNDFVLDASESIFNRIWGDETDRARTRLGSYSKDHIFDLPIQVINTNLVDGTQPRSSRNHAYHIHSPVVRRDIAMILNGHVNDVAERCILTTPTANHYLISPSCL</sequence>
<dbReference type="SUPFAM" id="SSF53474">
    <property type="entry name" value="alpha/beta-Hydrolases"/>
    <property type="match status" value="1"/>
</dbReference>
<dbReference type="Proteomes" id="UP001200557">
    <property type="component" value="Unassembled WGS sequence"/>
</dbReference>
<dbReference type="Gene3D" id="3.40.50.1820">
    <property type="entry name" value="alpha/beta hydrolase"/>
    <property type="match status" value="1"/>
</dbReference>
<dbReference type="EMBL" id="JAKGAQ010000001">
    <property type="protein sequence ID" value="MCF2870382.1"/>
    <property type="molecule type" value="Genomic_DNA"/>
</dbReference>
<accession>A0ABS9CUD6</accession>
<comment type="caution">
    <text evidence="1">The sequence shown here is derived from an EMBL/GenBank/DDBJ whole genome shotgun (WGS) entry which is preliminary data.</text>
</comment>
<keyword evidence="2" id="KW-1185">Reference proteome</keyword>
<proteinExistence type="predicted"/>
<dbReference type="GO" id="GO:0016787">
    <property type="term" value="F:hydrolase activity"/>
    <property type="evidence" value="ECO:0007669"/>
    <property type="project" value="UniProtKB-KW"/>
</dbReference>
<dbReference type="InterPro" id="IPR010297">
    <property type="entry name" value="DUF900_hydrolase"/>
</dbReference>
<protein>
    <submittedName>
        <fullName evidence="1">Alpha/beta hydrolase</fullName>
    </submittedName>
</protein>